<proteinExistence type="predicted"/>
<name>A0A7D8UJT0_9HELO</name>
<gene>
    <name evidence="2" type="primary">POLX_3</name>
    <name evidence="2" type="ORF">LCER1_G008934</name>
</gene>
<dbReference type="EMBL" id="QGMG01001080">
    <property type="protein sequence ID" value="TVY50587.1"/>
    <property type="molecule type" value="Genomic_DNA"/>
</dbReference>
<dbReference type="Pfam" id="PF25597">
    <property type="entry name" value="SH3_retrovirus"/>
    <property type="match status" value="1"/>
</dbReference>
<dbReference type="PANTHER" id="PTHR11439">
    <property type="entry name" value="GAG-POL-RELATED RETROTRANSPOSON"/>
    <property type="match status" value="1"/>
</dbReference>
<keyword evidence="3" id="KW-1185">Reference proteome</keyword>
<dbReference type="AlphaFoldDB" id="A0A7D8UJT0"/>
<dbReference type="InterPro" id="IPR057670">
    <property type="entry name" value="SH3_retrovirus"/>
</dbReference>
<dbReference type="OrthoDB" id="4361473at2759"/>
<evidence type="ECO:0000259" key="1">
    <source>
        <dbReference type="Pfam" id="PF25597"/>
    </source>
</evidence>
<feature type="domain" description="Retroviral polymerase SH3-like" evidence="1">
    <location>
        <begin position="38"/>
        <end position="94"/>
    </location>
</feature>
<protein>
    <submittedName>
        <fullName evidence="2">Retrovirus-related Pol polyprotein from transposon TNT 1-94</fullName>
    </submittedName>
</protein>
<organism evidence="2 3">
    <name type="scientific">Lachnellula cervina</name>
    <dbReference type="NCBI Taxonomy" id="1316786"/>
    <lineage>
        <taxon>Eukaryota</taxon>
        <taxon>Fungi</taxon>
        <taxon>Dikarya</taxon>
        <taxon>Ascomycota</taxon>
        <taxon>Pezizomycotina</taxon>
        <taxon>Leotiomycetes</taxon>
        <taxon>Helotiales</taxon>
        <taxon>Lachnaceae</taxon>
        <taxon>Lachnellula</taxon>
    </lineage>
</organism>
<dbReference type="Proteomes" id="UP000481288">
    <property type="component" value="Unassembled WGS sequence"/>
</dbReference>
<reference evidence="2 3" key="1">
    <citation type="submission" date="2018-05" db="EMBL/GenBank/DDBJ databases">
        <title>Whole genome sequencing for identification of molecular markers to develop diagnostic detection tools for the regulated plant pathogen Lachnellula willkommii.</title>
        <authorList>
            <person name="Giroux E."/>
            <person name="Bilodeau G."/>
        </authorList>
    </citation>
    <scope>NUCLEOTIDE SEQUENCE [LARGE SCALE GENOMIC DNA]</scope>
    <source>
        <strain evidence="2 3">CBS 625.97</strain>
    </source>
</reference>
<evidence type="ECO:0000313" key="3">
    <source>
        <dbReference type="Proteomes" id="UP000481288"/>
    </source>
</evidence>
<dbReference type="PANTHER" id="PTHR11439:SF483">
    <property type="entry name" value="PEPTIDE SYNTHASE GLIP-LIKE, PUTATIVE (AFU_ORTHOLOGUE AFUA_3G12920)-RELATED"/>
    <property type="match status" value="1"/>
</dbReference>
<evidence type="ECO:0000313" key="2">
    <source>
        <dbReference type="EMBL" id="TVY50587.1"/>
    </source>
</evidence>
<accession>A0A7D8UJT0</accession>
<sequence length="286" mass="32699">MLRNLNLNRTYNSIIDKTPFEALTNKKPFISYIKILGSLVYTLVLKETREYNKLSEKGNKGILIGFELANNFLIYLPIKNKVISTKNLIIKEDLRKVNSTLASYTYITSKIENNSPKENSSDKSKAEAKEIKTLESNNAWELAYKLKDFSDHYKFKARFVAKGFKQLYGIDYINTFAADYLGIDIDYKPKEGTLKLYIAKYINKILNKFGFSNLNPSKTPIDSNIKLEPNKEQASPAAIKYFQQLIGSLLYLALACRPDIIYATIKLARFASNPSELHLSAVKRIF</sequence>
<comment type="caution">
    <text evidence="2">The sequence shown here is derived from an EMBL/GenBank/DDBJ whole genome shotgun (WGS) entry which is preliminary data.</text>
</comment>